<sequence>MNSPPIPSSPVSESSTRPRGVIPMAVLAFLWAMSASSALADTASLLLALGGSMLATFTVVVVATRTGFSAPPNTPMTGRQKGAFASVGLSLLVVGVAAGGALVVLDRPELIPGSVCVVVGLHVLLLTAVFRRALYLWTGVLLCATGAAGIAATLMGDAELARIGVGFTAAVVLWLAALLASFAPRRETGSDS</sequence>
<keyword evidence="3" id="KW-1185">Reference proteome</keyword>
<dbReference type="EMBL" id="CP051627">
    <property type="protein sequence ID" value="UPT20309.1"/>
    <property type="molecule type" value="Genomic_DNA"/>
</dbReference>
<evidence type="ECO:0000313" key="2">
    <source>
        <dbReference type="EMBL" id="UPT20309.1"/>
    </source>
</evidence>
<gene>
    <name evidence="2" type="ORF">FOF52_04465</name>
</gene>
<keyword evidence="1" id="KW-0472">Membrane</keyword>
<protein>
    <recommendedName>
        <fullName evidence="4">Integral membrane protein</fullName>
    </recommendedName>
</protein>
<evidence type="ECO:0000313" key="3">
    <source>
        <dbReference type="Proteomes" id="UP000832041"/>
    </source>
</evidence>
<feature type="transmembrane region" description="Helical" evidence="1">
    <location>
        <begin position="134"/>
        <end position="154"/>
    </location>
</feature>
<feature type="transmembrane region" description="Helical" evidence="1">
    <location>
        <begin position="160"/>
        <end position="183"/>
    </location>
</feature>
<evidence type="ECO:0008006" key="4">
    <source>
        <dbReference type="Google" id="ProtNLM"/>
    </source>
</evidence>
<name>A0ABY4KYM3_THEAE</name>
<accession>A0ABY4KYM3</accession>
<keyword evidence="1" id="KW-1133">Transmembrane helix</keyword>
<evidence type="ECO:0000256" key="1">
    <source>
        <dbReference type="SAM" id="Phobius"/>
    </source>
</evidence>
<organism evidence="2 3">
    <name type="scientific">Thermobifida alba</name>
    <name type="common">Thermomonospora alba</name>
    <dbReference type="NCBI Taxonomy" id="53522"/>
    <lineage>
        <taxon>Bacteria</taxon>
        <taxon>Bacillati</taxon>
        <taxon>Actinomycetota</taxon>
        <taxon>Actinomycetes</taxon>
        <taxon>Streptosporangiales</taxon>
        <taxon>Nocardiopsidaceae</taxon>
        <taxon>Thermobifida</taxon>
    </lineage>
</organism>
<keyword evidence="1" id="KW-0812">Transmembrane</keyword>
<dbReference type="Proteomes" id="UP000832041">
    <property type="component" value="Chromosome"/>
</dbReference>
<feature type="transmembrane region" description="Helical" evidence="1">
    <location>
        <begin position="110"/>
        <end position="127"/>
    </location>
</feature>
<feature type="transmembrane region" description="Helical" evidence="1">
    <location>
        <begin position="45"/>
        <end position="63"/>
    </location>
</feature>
<proteinExistence type="predicted"/>
<feature type="transmembrane region" description="Helical" evidence="1">
    <location>
        <begin position="21"/>
        <end position="39"/>
    </location>
</feature>
<reference evidence="2 3" key="1">
    <citation type="submission" date="2020-04" db="EMBL/GenBank/DDBJ databases">
        <title>Thermobifida alba genome sequencing and assembly.</title>
        <authorList>
            <person name="Luzics S."/>
            <person name="Horvath B."/>
            <person name="Nagy I."/>
            <person name="Toth A."/>
            <person name="Nagy I."/>
            <person name="Kukolya J."/>
        </authorList>
    </citation>
    <scope>NUCLEOTIDE SEQUENCE [LARGE SCALE GENOMIC DNA]</scope>
    <source>
        <strain evidence="2 3">DSM 43795</strain>
    </source>
</reference>
<feature type="transmembrane region" description="Helical" evidence="1">
    <location>
        <begin position="83"/>
        <end position="104"/>
    </location>
</feature>